<feature type="region of interest" description="Disordered" evidence="1">
    <location>
        <begin position="23"/>
        <end position="88"/>
    </location>
</feature>
<evidence type="ECO:0000313" key="2">
    <source>
        <dbReference type="EMBL" id="KAH9364683.1"/>
    </source>
</evidence>
<reference evidence="2 3" key="1">
    <citation type="journal article" date="2020" name="Cell">
        <title>Large-Scale Comparative Analyses of Tick Genomes Elucidate Their Genetic Diversity and Vector Capacities.</title>
        <authorList>
            <consortium name="Tick Genome and Microbiome Consortium (TIGMIC)"/>
            <person name="Jia N."/>
            <person name="Wang J."/>
            <person name="Shi W."/>
            <person name="Du L."/>
            <person name="Sun Y."/>
            <person name="Zhan W."/>
            <person name="Jiang J.F."/>
            <person name="Wang Q."/>
            <person name="Zhang B."/>
            <person name="Ji P."/>
            <person name="Bell-Sakyi L."/>
            <person name="Cui X.M."/>
            <person name="Yuan T.T."/>
            <person name="Jiang B.G."/>
            <person name="Yang W.F."/>
            <person name="Lam T.T."/>
            <person name="Chang Q.C."/>
            <person name="Ding S.J."/>
            <person name="Wang X.J."/>
            <person name="Zhu J.G."/>
            <person name="Ruan X.D."/>
            <person name="Zhao L."/>
            <person name="Wei J.T."/>
            <person name="Ye R.Z."/>
            <person name="Que T.C."/>
            <person name="Du C.H."/>
            <person name="Zhou Y.H."/>
            <person name="Cheng J.X."/>
            <person name="Dai P.F."/>
            <person name="Guo W.B."/>
            <person name="Han X.H."/>
            <person name="Huang E.J."/>
            <person name="Li L.F."/>
            <person name="Wei W."/>
            <person name="Gao Y.C."/>
            <person name="Liu J.Z."/>
            <person name="Shao H.Z."/>
            <person name="Wang X."/>
            <person name="Wang C.C."/>
            <person name="Yang T.C."/>
            <person name="Huo Q.B."/>
            <person name="Li W."/>
            <person name="Chen H.Y."/>
            <person name="Chen S.E."/>
            <person name="Zhou L.G."/>
            <person name="Ni X.B."/>
            <person name="Tian J.H."/>
            <person name="Sheng Y."/>
            <person name="Liu T."/>
            <person name="Pan Y.S."/>
            <person name="Xia L.Y."/>
            <person name="Li J."/>
            <person name="Zhao F."/>
            <person name="Cao W.C."/>
        </authorList>
    </citation>
    <scope>NUCLEOTIDE SEQUENCE [LARGE SCALE GENOMIC DNA]</scope>
    <source>
        <strain evidence="2">HaeL-2018</strain>
    </source>
</reference>
<dbReference type="VEuPathDB" id="VectorBase:HLOH_045084"/>
<evidence type="ECO:0000313" key="3">
    <source>
        <dbReference type="Proteomes" id="UP000821853"/>
    </source>
</evidence>
<dbReference type="EMBL" id="JABSTR010000002">
    <property type="protein sequence ID" value="KAH9364683.1"/>
    <property type="molecule type" value="Genomic_DNA"/>
</dbReference>
<evidence type="ECO:0000256" key="1">
    <source>
        <dbReference type="SAM" id="MobiDB-lite"/>
    </source>
</evidence>
<sequence>MGRKLRTASDLLRPDLRTTVLQKQLAQKRDYDQRAKPRAQAQPGHRVFARNFRPGLSWMPTGQSPGNTIPRRSCSGMTGDNGPTTWIM</sequence>
<accession>A0A9J6FP83</accession>
<dbReference type="Proteomes" id="UP000821853">
    <property type="component" value="Chromosome 10"/>
</dbReference>
<dbReference type="OrthoDB" id="10048726at2759"/>
<name>A0A9J6FP83_HAELO</name>
<feature type="compositionally biased region" description="Polar residues" evidence="1">
    <location>
        <begin position="75"/>
        <end position="88"/>
    </location>
</feature>
<keyword evidence="3" id="KW-1185">Reference proteome</keyword>
<dbReference type="AlphaFoldDB" id="A0A9J6FP83"/>
<organism evidence="2 3">
    <name type="scientific">Haemaphysalis longicornis</name>
    <name type="common">Bush tick</name>
    <dbReference type="NCBI Taxonomy" id="44386"/>
    <lineage>
        <taxon>Eukaryota</taxon>
        <taxon>Metazoa</taxon>
        <taxon>Ecdysozoa</taxon>
        <taxon>Arthropoda</taxon>
        <taxon>Chelicerata</taxon>
        <taxon>Arachnida</taxon>
        <taxon>Acari</taxon>
        <taxon>Parasitiformes</taxon>
        <taxon>Ixodida</taxon>
        <taxon>Ixodoidea</taxon>
        <taxon>Ixodidae</taxon>
        <taxon>Haemaphysalinae</taxon>
        <taxon>Haemaphysalis</taxon>
    </lineage>
</organism>
<comment type="caution">
    <text evidence="2">The sequence shown here is derived from an EMBL/GenBank/DDBJ whole genome shotgun (WGS) entry which is preliminary data.</text>
</comment>
<gene>
    <name evidence="2" type="ORF">HPB48_022771</name>
</gene>
<proteinExistence type="predicted"/>
<protein>
    <submittedName>
        <fullName evidence="2">Uncharacterized protein</fullName>
    </submittedName>
</protein>